<dbReference type="Gene3D" id="3.20.20.150">
    <property type="entry name" value="Divalent-metal-dependent TIM barrel enzymes"/>
    <property type="match status" value="1"/>
</dbReference>
<dbReference type="GO" id="GO:0006281">
    <property type="term" value="P:DNA repair"/>
    <property type="evidence" value="ECO:0007669"/>
    <property type="project" value="InterPro"/>
</dbReference>
<dbReference type="InterPro" id="IPR013022">
    <property type="entry name" value="Xyl_isomerase-like_TIM-brl"/>
</dbReference>
<dbReference type="PANTHER" id="PTHR12110:SF21">
    <property type="entry name" value="XYLOSE ISOMERASE-LIKE TIM BARREL DOMAIN-CONTAINING PROTEIN"/>
    <property type="match status" value="1"/>
</dbReference>
<dbReference type="AlphaFoldDB" id="A0A4U5J6R0"/>
<proteinExistence type="predicted"/>
<dbReference type="PANTHER" id="PTHR12110">
    <property type="entry name" value="HYDROXYPYRUVATE ISOMERASE"/>
    <property type="match status" value="1"/>
</dbReference>
<evidence type="ECO:0000259" key="1">
    <source>
        <dbReference type="Pfam" id="PF01261"/>
    </source>
</evidence>
<evidence type="ECO:0000313" key="2">
    <source>
        <dbReference type="EMBL" id="TKR24700.1"/>
    </source>
</evidence>
<sequence>MLRCVGLNICTLNIHMTPTTPIRNNTYNKYKTSKRGRDTVRLIMQSMPRGFVTDIGVPFEESITVAQQEEFDFIELFMEGRFAREQLMENLETHQKQLEETNLSLVVHLPFSLDIGSPFDRIREASVSELSDCLATAAQLDAEKAVVHPTANVWQKAYDAEELRPIIVESIRKLHRKASGHDIELCAENIFGTAFTIGNFDTLLAETDTSMTLDTGHARISGYTRDRLSEFVKRYSDRISHVHLNDSRYPEDEHLPFGSGTVDFRSLFETLQRTDWTGTLSLEVHTQNPEYIVASKQQLDTVLGSLQ</sequence>
<keyword evidence="2" id="KW-0413">Isomerase</keyword>
<gene>
    <name evidence="2" type="ORF">DM868_13940</name>
</gene>
<dbReference type="InterPro" id="IPR001719">
    <property type="entry name" value="AP_endonuc_2"/>
</dbReference>
<comment type="caution">
    <text evidence="2">The sequence shown here is derived from an EMBL/GenBank/DDBJ whole genome shotgun (WGS) entry which is preliminary data.</text>
</comment>
<dbReference type="Proteomes" id="UP000308037">
    <property type="component" value="Unassembled WGS sequence"/>
</dbReference>
<organism evidence="2 3">
    <name type="scientific">Natronomonas salsuginis</name>
    <dbReference type="NCBI Taxonomy" id="2217661"/>
    <lineage>
        <taxon>Archaea</taxon>
        <taxon>Methanobacteriati</taxon>
        <taxon>Methanobacteriota</taxon>
        <taxon>Stenosarchaea group</taxon>
        <taxon>Halobacteria</taxon>
        <taxon>Halobacteriales</taxon>
        <taxon>Natronomonadaceae</taxon>
        <taxon>Natronomonas</taxon>
    </lineage>
</organism>
<dbReference type="EMBL" id="QKNX01000007">
    <property type="protein sequence ID" value="TKR24700.1"/>
    <property type="molecule type" value="Genomic_DNA"/>
</dbReference>
<accession>A0A4U5J6R0</accession>
<dbReference type="InterPro" id="IPR036237">
    <property type="entry name" value="Xyl_isomerase-like_sf"/>
</dbReference>
<dbReference type="Pfam" id="PF01261">
    <property type="entry name" value="AP_endonuc_2"/>
    <property type="match status" value="1"/>
</dbReference>
<dbReference type="SMART" id="SM00518">
    <property type="entry name" value="AP2Ec"/>
    <property type="match status" value="1"/>
</dbReference>
<feature type="domain" description="Xylose isomerase-like TIM barrel" evidence="1">
    <location>
        <begin position="66"/>
        <end position="290"/>
    </location>
</feature>
<evidence type="ECO:0000313" key="3">
    <source>
        <dbReference type="Proteomes" id="UP000308037"/>
    </source>
</evidence>
<dbReference type="SUPFAM" id="SSF51658">
    <property type="entry name" value="Xylose isomerase-like"/>
    <property type="match status" value="1"/>
</dbReference>
<keyword evidence="3" id="KW-1185">Reference proteome</keyword>
<dbReference type="GO" id="GO:0016853">
    <property type="term" value="F:isomerase activity"/>
    <property type="evidence" value="ECO:0007669"/>
    <property type="project" value="UniProtKB-KW"/>
</dbReference>
<reference evidence="2 3" key="1">
    <citation type="submission" date="2019-04" db="EMBL/GenBank/DDBJ databases">
        <title>Natronomonas sp. F20-122 a newhaloarchaeon isolated from a saline saltern of Isla Bacuta, Huelva, Spain.</title>
        <authorList>
            <person name="Duran-Viseras A."/>
            <person name="Sanchez-Porro C."/>
            <person name="Ventosa A."/>
        </authorList>
    </citation>
    <scope>NUCLEOTIDE SEQUENCE [LARGE SCALE GENOMIC DNA]</scope>
    <source>
        <strain evidence="2 3">F20-122</strain>
    </source>
</reference>
<name>A0A4U5J6R0_9EURY</name>
<dbReference type="GO" id="GO:0008270">
    <property type="term" value="F:zinc ion binding"/>
    <property type="evidence" value="ECO:0007669"/>
    <property type="project" value="InterPro"/>
</dbReference>
<dbReference type="GO" id="GO:0003677">
    <property type="term" value="F:DNA binding"/>
    <property type="evidence" value="ECO:0007669"/>
    <property type="project" value="InterPro"/>
</dbReference>
<protein>
    <submittedName>
        <fullName evidence="2">Sugar phosphate isomerase/epimerase</fullName>
    </submittedName>
</protein>
<dbReference type="InterPro" id="IPR050312">
    <property type="entry name" value="IolE/XylAMocC-like"/>
</dbReference>